<evidence type="ECO:0000256" key="4">
    <source>
        <dbReference type="ARBA" id="ARBA00022679"/>
    </source>
</evidence>
<dbReference type="PANTHER" id="PTHR18964:SF149">
    <property type="entry name" value="BIFUNCTIONAL UDP-N-ACETYLGLUCOSAMINE 2-EPIMERASE_N-ACETYLMANNOSAMINE KINASE"/>
    <property type="match status" value="1"/>
</dbReference>
<evidence type="ECO:0000256" key="6">
    <source>
        <dbReference type="ARBA" id="ARBA00022777"/>
    </source>
</evidence>
<dbReference type="SUPFAM" id="SSF53067">
    <property type="entry name" value="Actin-like ATPase domain"/>
    <property type="match status" value="1"/>
</dbReference>
<dbReference type="InterPro" id="IPR004654">
    <property type="entry name" value="ROK_glcA"/>
</dbReference>
<gene>
    <name evidence="9" type="ORF">B9O19_01296</name>
</gene>
<keyword evidence="4" id="KW-0808">Transferase</keyword>
<keyword evidence="6 9" id="KW-0418">Kinase</keyword>
<dbReference type="GeneID" id="98062696"/>
<dbReference type="InterPro" id="IPR049874">
    <property type="entry name" value="ROK_cs"/>
</dbReference>
<dbReference type="GO" id="GO:0005737">
    <property type="term" value="C:cytoplasm"/>
    <property type="evidence" value="ECO:0007669"/>
    <property type="project" value="InterPro"/>
</dbReference>
<dbReference type="InterPro" id="IPR043129">
    <property type="entry name" value="ATPase_NBD"/>
</dbReference>
<dbReference type="Gene3D" id="3.30.420.40">
    <property type="match status" value="2"/>
</dbReference>
<keyword evidence="7" id="KW-0067">ATP-binding</keyword>
<dbReference type="NCBIfam" id="TIGR00744">
    <property type="entry name" value="ROK_glcA_fam"/>
    <property type="match status" value="1"/>
</dbReference>
<organism evidence="9 10">
    <name type="scientific">Monoglobus pectinilyticus</name>
    <dbReference type="NCBI Taxonomy" id="1981510"/>
    <lineage>
        <taxon>Bacteria</taxon>
        <taxon>Bacillati</taxon>
        <taxon>Bacillota</taxon>
        <taxon>Clostridia</taxon>
        <taxon>Monoglobales</taxon>
        <taxon>Monoglobaceae</taxon>
        <taxon>Monoglobus</taxon>
    </lineage>
</organism>
<sequence length="315" mass="33458">MYLGIDLGGTNIAAGIVNKNGEILKKLSCPTLPGRPFDEIIGDMAELCSNLLSISSITEDEIKAIGIGSPGAIDNKNGVVLYAGNLNWTNAAICDELNKYYNIPINLENDANAAAYGEYAMCGKKVKDFIFITLGTGIGGGIIIDGKIYRGFNGAGAEVGHSTLVFNGEKCTCGRKGCWEAYGSVTALIRQTSRSIMLNQDSLMAKSYKETGEINGKTAFDAAKAGDISAQTVVKQYIEYVADGICSLVNIFEPELLLIGGGISKEGGYLLNPIKEYCEKNYFCKNIRQTEIGIAVLGNDAGIIGAALSARDSLK</sequence>
<dbReference type="PANTHER" id="PTHR18964">
    <property type="entry name" value="ROK (REPRESSOR, ORF, KINASE) FAMILY"/>
    <property type="match status" value="1"/>
</dbReference>
<dbReference type="Proteomes" id="UP000235589">
    <property type="component" value="Chromosome"/>
</dbReference>
<dbReference type="GO" id="GO:0006096">
    <property type="term" value="P:glycolytic process"/>
    <property type="evidence" value="ECO:0007669"/>
    <property type="project" value="InterPro"/>
</dbReference>
<dbReference type="EMBL" id="CP020991">
    <property type="protein sequence ID" value="AUO19457.1"/>
    <property type="molecule type" value="Genomic_DNA"/>
</dbReference>
<dbReference type="InterPro" id="IPR000600">
    <property type="entry name" value="ROK"/>
</dbReference>
<dbReference type="GO" id="GO:0005524">
    <property type="term" value="F:ATP binding"/>
    <property type="evidence" value="ECO:0007669"/>
    <property type="project" value="UniProtKB-KW"/>
</dbReference>
<proteinExistence type="inferred from homology"/>
<evidence type="ECO:0000313" key="10">
    <source>
        <dbReference type="Proteomes" id="UP000235589"/>
    </source>
</evidence>
<keyword evidence="10" id="KW-1185">Reference proteome</keyword>
<dbReference type="AlphaFoldDB" id="A0A2K9P2I0"/>
<dbReference type="EC" id="2.7.1.2" evidence="2"/>
<reference evidence="9 10" key="1">
    <citation type="submission" date="2017-04" db="EMBL/GenBank/DDBJ databases">
        <title>Monoglobus pectinilyticus 14 draft genome.</title>
        <authorList>
            <person name="Kim C."/>
            <person name="Rosendale D.I."/>
            <person name="Kelly W.J."/>
            <person name="Tannock G.W."/>
            <person name="Patchett M.L."/>
            <person name="Jordens J.Z."/>
        </authorList>
    </citation>
    <scope>NUCLEOTIDE SEQUENCE [LARGE SCALE GENOMIC DNA]</scope>
    <source>
        <strain evidence="9 10">14</strain>
    </source>
</reference>
<dbReference type="RefSeq" id="WP_102365662.1">
    <property type="nucleotide sequence ID" value="NZ_CP020991.1"/>
</dbReference>
<evidence type="ECO:0000313" key="9">
    <source>
        <dbReference type="EMBL" id="AUO19457.1"/>
    </source>
</evidence>
<evidence type="ECO:0000256" key="7">
    <source>
        <dbReference type="ARBA" id="ARBA00022840"/>
    </source>
</evidence>
<dbReference type="Pfam" id="PF00480">
    <property type="entry name" value="ROK"/>
    <property type="match status" value="1"/>
</dbReference>
<evidence type="ECO:0000256" key="1">
    <source>
        <dbReference type="ARBA" id="ARBA00006479"/>
    </source>
</evidence>
<name>A0A2K9P2I0_9FIRM</name>
<keyword evidence="5" id="KW-0547">Nucleotide-binding</keyword>
<evidence type="ECO:0000256" key="8">
    <source>
        <dbReference type="ARBA" id="ARBA00032386"/>
    </source>
</evidence>
<dbReference type="OrthoDB" id="9810372at2"/>
<evidence type="ECO:0000256" key="2">
    <source>
        <dbReference type="ARBA" id="ARBA00012323"/>
    </source>
</evidence>
<dbReference type="PROSITE" id="PS01125">
    <property type="entry name" value="ROK"/>
    <property type="match status" value="1"/>
</dbReference>
<protein>
    <recommendedName>
        <fullName evidence="3">Glucokinase</fullName>
        <ecNumber evidence="2">2.7.1.2</ecNumber>
    </recommendedName>
    <alternativeName>
        <fullName evidence="8">Glucose kinase</fullName>
    </alternativeName>
</protein>
<dbReference type="KEGG" id="mpec:B9O19_01296"/>
<evidence type="ECO:0000256" key="3">
    <source>
        <dbReference type="ARBA" id="ARBA00014701"/>
    </source>
</evidence>
<evidence type="ECO:0000256" key="5">
    <source>
        <dbReference type="ARBA" id="ARBA00022741"/>
    </source>
</evidence>
<accession>A0A2K9P2I0</accession>
<comment type="similarity">
    <text evidence="1">Belongs to the ROK (NagC/XylR) family.</text>
</comment>
<dbReference type="GO" id="GO:0004340">
    <property type="term" value="F:glucokinase activity"/>
    <property type="evidence" value="ECO:0007669"/>
    <property type="project" value="UniProtKB-EC"/>
</dbReference>